<name>A0A0D2D8G4_9EURO</name>
<feature type="compositionally biased region" description="Basic residues" evidence="1">
    <location>
        <begin position="47"/>
        <end position="60"/>
    </location>
</feature>
<dbReference type="PANTHER" id="PTHR28272:SF1">
    <property type="entry name" value="RIBONUCLEASES P_MRP PROTEIN SUBUNIT POP3"/>
    <property type="match status" value="1"/>
</dbReference>
<sequence>MDKQKKTTVHSLSLPYPEPQWPPVSAENEQAILRFLLPLLQPIGDFRRHHVPRSKGKGRAGKANNERKEGGLPTWMPDVYDHLTIGFNSTVRKLESLARSRKPQILVEDTDPEQPEPGVHLAMVFVCRKTLPEIMTSTLPLLVATSASKPTRARLVNISTEAEEKIAQALYQPRIGVLGIDVEAVGAETLLHFVQNTITTVDVPWLDQTSPPVYHPVKVNTVVTAAKTKPAAQGRKRKSPGDG</sequence>
<dbReference type="EMBL" id="KN846956">
    <property type="protein sequence ID" value="KIW73871.1"/>
    <property type="molecule type" value="Genomic_DNA"/>
</dbReference>
<evidence type="ECO:0000256" key="1">
    <source>
        <dbReference type="SAM" id="MobiDB-lite"/>
    </source>
</evidence>
<dbReference type="GO" id="GO:0000172">
    <property type="term" value="C:ribonuclease MRP complex"/>
    <property type="evidence" value="ECO:0007669"/>
    <property type="project" value="TreeGrafter"/>
</dbReference>
<keyword evidence="3" id="KW-1185">Reference proteome</keyword>
<dbReference type="GO" id="GO:0034965">
    <property type="term" value="P:intronic box C/D snoRNA processing"/>
    <property type="evidence" value="ECO:0007669"/>
    <property type="project" value="TreeGrafter"/>
</dbReference>
<dbReference type="Proteomes" id="UP000054266">
    <property type="component" value="Unassembled WGS sequence"/>
</dbReference>
<dbReference type="GO" id="GO:0005655">
    <property type="term" value="C:nucleolar ribonuclease P complex"/>
    <property type="evidence" value="ECO:0007669"/>
    <property type="project" value="TreeGrafter"/>
</dbReference>
<dbReference type="AlphaFoldDB" id="A0A0D2D8G4"/>
<dbReference type="GO" id="GO:0006364">
    <property type="term" value="P:rRNA processing"/>
    <property type="evidence" value="ECO:0007669"/>
    <property type="project" value="InterPro"/>
</dbReference>
<dbReference type="HOGENOM" id="CLU_047273_2_0_1"/>
<dbReference type="InterPro" id="IPR013241">
    <property type="entry name" value="RNase_P_Pop3"/>
</dbReference>
<accession>A0A0D2D8G4</accession>
<dbReference type="Pfam" id="PF08228">
    <property type="entry name" value="RNase_P_pop3"/>
    <property type="match status" value="1"/>
</dbReference>
<organism evidence="2 3">
    <name type="scientific">Phialophora macrospora</name>
    <dbReference type="NCBI Taxonomy" id="1851006"/>
    <lineage>
        <taxon>Eukaryota</taxon>
        <taxon>Fungi</taxon>
        <taxon>Dikarya</taxon>
        <taxon>Ascomycota</taxon>
        <taxon>Pezizomycotina</taxon>
        <taxon>Eurotiomycetes</taxon>
        <taxon>Chaetothyriomycetidae</taxon>
        <taxon>Chaetothyriales</taxon>
        <taxon>Herpotrichiellaceae</taxon>
        <taxon>Phialophora</taxon>
    </lineage>
</organism>
<dbReference type="GO" id="GO:0008033">
    <property type="term" value="P:tRNA processing"/>
    <property type="evidence" value="ECO:0007669"/>
    <property type="project" value="InterPro"/>
</dbReference>
<reference evidence="2 3" key="1">
    <citation type="submission" date="2015-01" db="EMBL/GenBank/DDBJ databases">
        <title>The Genome Sequence of Capronia semiimmersa CBS27337.</title>
        <authorList>
            <consortium name="The Broad Institute Genomics Platform"/>
            <person name="Cuomo C."/>
            <person name="de Hoog S."/>
            <person name="Gorbushina A."/>
            <person name="Stielow B."/>
            <person name="Teixiera M."/>
            <person name="Abouelleil A."/>
            <person name="Chapman S.B."/>
            <person name="Priest M."/>
            <person name="Young S.K."/>
            <person name="Wortman J."/>
            <person name="Nusbaum C."/>
            <person name="Birren B."/>
        </authorList>
    </citation>
    <scope>NUCLEOTIDE SEQUENCE [LARGE SCALE GENOMIC DNA]</scope>
    <source>
        <strain evidence="2 3">CBS 27337</strain>
    </source>
</reference>
<dbReference type="GO" id="GO:0004526">
    <property type="term" value="F:ribonuclease P activity"/>
    <property type="evidence" value="ECO:0007669"/>
    <property type="project" value="TreeGrafter"/>
</dbReference>
<proteinExistence type="predicted"/>
<evidence type="ECO:0000313" key="3">
    <source>
        <dbReference type="Proteomes" id="UP000054266"/>
    </source>
</evidence>
<dbReference type="STRING" id="5601.A0A0D2D8G4"/>
<dbReference type="GO" id="GO:0005829">
    <property type="term" value="C:cytosol"/>
    <property type="evidence" value="ECO:0007669"/>
    <property type="project" value="TreeGrafter"/>
</dbReference>
<dbReference type="EMBL" id="KN846956">
    <property type="protein sequence ID" value="KIW73870.1"/>
    <property type="molecule type" value="Genomic_DNA"/>
</dbReference>
<evidence type="ECO:0000313" key="2">
    <source>
        <dbReference type="EMBL" id="KIW73871.1"/>
    </source>
</evidence>
<protein>
    <submittedName>
        <fullName evidence="2">Uncharacterized protein</fullName>
    </submittedName>
</protein>
<feature type="region of interest" description="Disordered" evidence="1">
    <location>
        <begin position="47"/>
        <end position="73"/>
    </location>
</feature>
<dbReference type="PANTHER" id="PTHR28272">
    <property type="entry name" value="RIBONUCLEASES P/MRP PROTEIN SUBUNIT POP3"/>
    <property type="match status" value="1"/>
</dbReference>
<dbReference type="GO" id="GO:0000171">
    <property type="term" value="F:ribonuclease MRP activity"/>
    <property type="evidence" value="ECO:0007669"/>
    <property type="project" value="TreeGrafter"/>
</dbReference>
<gene>
    <name evidence="2" type="ORF">PV04_01954</name>
</gene>